<reference evidence="5 6" key="1">
    <citation type="submission" date="2015-05" db="EMBL/GenBank/DDBJ databases">
        <title>A genomic and transcriptomic approach to investigate the blue pigment phenotype in Pseudomonas fluorescens.</title>
        <authorList>
            <person name="Andreani N.A."/>
            <person name="Cardazzo B."/>
        </authorList>
    </citation>
    <scope>NUCLEOTIDE SEQUENCE [LARGE SCALE GENOMIC DNA]</scope>
    <source>
        <strain evidence="5 6">Ps_22</strain>
    </source>
</reference>
<comment type="caution">
    <text evidence="5">The sequence shown here is derived from an EMBL/GenBank/DDBJ whole genome shotgun (WGS) entry which is preliminary data.</text>
</comment>
<dbReference type="Proteomes" id="UP000061348">
    <property type="component" value="Unassembled WGS sequence"/>
</dbReference>
<dbReference type="EMBL" id="LCYA01000206">
    <property type="protein sequence ID" value="KWV84416.1"/>
    <property type="molecule type" value="Genomic_DNA"/>
</dbReference>
<sequence>MRDLPNGWAEVTFEDVVEVNPRKSVDLNAEDPVTFVPMAAVSEFSGTIVRSTVKPLREVNRGFTQFAEGDVIFAKITPSMENGKSAVAVGLENGIGFGSTEFHVFRSHGAVLPEYLWNFIRQKSFREDAQKVMSGAVGQQRVPASYLKLCTLPLAPLEEQKRIVSKLEHILYRTSSARIDLDFIPALIEKYKARLLYLAFRGELLAVLPSVSPQTERKLSKLKDLVESLRYGTSRKSYESPIGVPVLRIPNVVSGRIDLSDLKYSVLDDNELSALRLQAGDILVVRSNGSTSLVGRPAVVSEESVGMAYAGYLIRLRPDIKKVVPKFLALMLQAPPIREIIESGARSTSGVHNINATELGTLQIPLFSLEEQETIVCEIETAFAWLDRVSAEHDAAIKLLPKLDAAILSKAFRGEIVGQVHSDEPALITISHIRAEREIAPKRQMPMRPKAKITKNPKELLLQDSQSWPTEGLPFEEIAKRKLMKHDEMRDAIFALLSGDKPLLRQVFNAEAKCMYLQRVSE</sequence>
<proteinExistence type="inferred from homology"/>
<dbReference type="InterPro" id="IPR000055">
    <property type="entry name" value="Restrct_endonuc_typeI_TRD"/>
</dbReference>
<evidence type="ECO:0000256" key="2">
    <source>
        <dbReference type="ARBA" id="ARBA00022747"/>
    </source>
</evidence>
<dbReference type="Pfam" id="PF01420">
    <property type="entry name" value="Methylase_S"/>
    <property type="match status" value="1"/>
</dbReference>
<name>A0A120G5P2_PSEFL</name>
<dbReference type="SUPFAM" id="SSF116734">
    <property type="entry name" value="DNA methylase specificity domain"/>
    <property type="match status" value="2"/>
</dbReference>
<organism evidence="5 6">
    <name type="scientific">Pseudomonas fluorescens</name>
    <dbReference type="NCBI Taxonomy" id="294"/>
    <lineage>
        <taxon>Bacteria</taxon>
        <taxon>Pseudomonadati</taxon>
        <taxon>Pseudomonadota</taxon>
        <taxon>Gammaproteobacteria</taxon>
        <taxon>Pseudomonadales</taxon>
        <taxon>Pseudomonadaceae</taxon>
        <taxon>Pseudomonas</taxon>
    </lineage>
</organism>
<accession>A0A120G5P2</accession>
<dbReference type="GO" id="GO:0003677">
    <property type="term" value="F:DNA binding"/>
    <property type="evidence" value="ECO:0007669"/>
    <property type="project" value="UniProtKB-KW"/>
</dbReference>
<evidence type="ECO:0000256" key="3">
    <source>
        <dbReference type="ARBA" id="ARBA00023125"/>
    </source>
</evidence>
<dbReference type="CDD" id="cd17260">
    <property type="entry name" value="RMtype1_S_EcoEI-TRD1-CR1_like"/>
    <property type="match status" value="1"/>
</dbReference>
<comment type="similarity">
    <text evidence="1">Belongs to the type-I restriction system S methylase family.</text>
</comment>
<dbReference type="PANTHER" id="PTHR43140:SF1">
    <property type="entry name" value="TYPE I RESTRICTION ENZYME ECOKI SPECIFICITY SUBUNIT"/>
    <property type="match status" value="1"/>
</dbReference>
<protein>
    <submittedName>
        <fullName evidence="5">Type-1 restriction enzyme EcoKI specificity protein</fullName>
    </submittedName>
</protein>
<dbReference type="GO" id="GO:0009307">
    <property type="term" value="P:DNA restriction-modification system"/>
    <property type="evidence" value="ECO:0007669"/>
    <property type="project" value="UniProtKB-KW"/>
</dbReference>
<dbReference type="Gene3D" id="3.90.220.20">
    <property type="entry name" value="DNA methylase specificity domains"/>
    <property type="match status" value="2"/>
</dbReference>
<evidence type="ECO:0000259" key="4">
    <source>
        <dbReference type="Pfam" id="PF01420"/>
    </source>
</evidence>
<evidence type="ECO:0000313" key="6">
    <source>
        <dbReference type="Proteomes" id="UP000061348"/>
    </source>
</evidence>
<feature type="domain" description="Type I restriction modification DNA specificity" evidence="4">
    <location>
        <begin position="5"/>
        <end position="171"/>
    </location>
</feature>
<dbReference type="PATRIC" id="fig|294.194.peg.6599"/>
<gene>
    <name evidence="5" type="primary">hsdS_2</name>
    <name evidence="5" type="ORF">PFLmoz3_05954</name>
</gene>
<dbReference type="RefSeq" id="WP_060765305.1">
    <property type="nucleotide sequence ID" value="NZ_LCYA01000206.1"/>
</dbReference>
<dbReference type="CDD" id="cd17517">
    <property type="entry name" value="RMtype1_S_EcoKI_StySPI-TRD2-CR2_like"/>
    <property type="match status" value="1"/>
</dbReference>
<keyword evidence="3" id="KW-0238">DNA-binding</keyword>
<evidence type="ECO:0000313" key="5">
    <source>
        <dbReference type="EMBL" id="KWV84416.1"/>
    </source>
</evidence>
<dbReference type="InterPro" id="IPR044946">
    <property type="entry name" value="Restrct_endonuc_typeI_TRD_sf"/>
</dbReference>
<dbReference type="AlphaFoldDB" id="A0A120G5P2"/>
<dbReference type="PANTHER" id="PTHR43140">
    <property type="entry name" value="TYPE-1 RESTRICTION ENZYME ECOKI SPECIFICITY PROTEIN"/>
    <property type="match status" value="1"/>
</dbReference>
<dbReference type="InterPro" id="IPR051212">
    <property type="entry name" value="Type-I_RE_S_subunit"/>
</dbReference>
<keyword evidence="2" id="KW-0680">Restriction system</keyword>
<evidence type="ECO:0000256" key="1">
    <source>
        <dbReference type="ARBA" id="ARBA00010923"/>
    </source>
</evidence>